<proteinExistence type="predicted"/>
<evidence type="ECO:0000313" key="2">
    <source>
        <dbReference type="EMBL" id="KAG6921978.1"/>
    </source>
</evidence>
<evidence type="ECO:0000313" key="3">
    <source>
        <dbReference type="Proteomes" id="UP000765507"/>
    </source>
</evidence>
<accession>A0A8T1RZG8</accession>
<reference evidence="2 3" key="1">
    <citation type="journal article" date="2020" name="G3 (Bethesda)">
        <title>Draft Genome of the Common Snapping Turtle, Chelydra serpentina, a Model for Phenotypic Plasticity in Reptiles.</title>
        <authorList>
            <person name="Das D."/>
            <person name="Singh S.K."/>
            <person name="Bierstedt J."/>
            <person name="Erickson A."/>
            <person name="Galli G.L.J."/>
            <person name="Crossley D.A. 2nd"/>
            <person name="Rhen T."/>
        </authorList>
    </citation>
    <scope>NUCLEOTIDE SEQUENCE [LARGE SCALE GENOMIC DNA]</scope>
    <source>
        <strain evidence="2">KW</strain>
    </source>
</reference>
<dbReference type="Proteomes" id="UP000765507">
    <property type="component" value="Unassembled WGS sequence"/>
</dbReference>
<evidence type="ECO:0000256" key="1">
    <source>
        <dbReference type="SAM" id="MobiDB-lite"/>
    </source>
</evidence>
<organism evidence="2 3">
    <name type="scientific">Chelydra serpentina</name>
    <name type="common">Snapping turtle</name>
    <name type="synonym">Testudo serpentina</name>
    <dbReference type="NCBI Taxonomy" id="8475"/>
    <lineage>
        <taxon>Eukaryota</taxon>
        <taxon>Metazoa</taxon>
        <taxon>Chordata</taxon>
        <taxon>Craniata</taxon>
        <taxon>Vertebrata</taxon>
        <taxon>Euteleostomi</taxon>
        <taxon>Archelosauria</taxon>
        <taxon>Testudinata</taxon>
        <taxon>Testudines</taxon>
        <taxon>Cryptodira</taxon>
        <taxon>Durocryptodira</taxon>
        <taxon>Americhelydia</taxon>
        <taxon>Chelydroidea</taxon>
        <taxon>Chelydridae</taxon>
        <taxon>Chelydra</taxon>
    </lineage>
</organism>
<dbReference type="OrthoDB" id="10471285at2759"/>
<name>A0A8T1RZG8_CHESE</name>
<dbReference type="AlphaFoldDB" id="A0A8T1RZG8"/>
<feature type="region of interest" description="Disordered" evidence="1">
    <location>
        <begin position="1"/>
        <end position="83"/>
    </location>
</feature>
<dbReference type="EMBL" id="JAHGAV010001580">
    <property type="protein sequence ID" value="KAG6921978.1"/>
    <property type="molecule type" value="Genomic_DNA"/>
</dbReference>
<keyword evidence="3" id="KW-1185">Reference proteome</keyword>
<sequence length="100" mass="11050">MEMNDIYVNHAVVKRSPGRRMKRTSPKPAGHGAAEFSDDEMPDYENISVMTDKKNHQPPSEMPPSKPGKSEQHGTGTHSPRSGCILMLGIGSQKCFILRT</sequence>
<comment type="caution">
    <text evidence="2">The sequence shown here is derived from an EMBL/GenBank/DDBJ whole genome shotgun (WGS) entry which is preliminary data.</text>
</comment>
<feature type="compositionally biased region" description="Basic residues" evidence="1">
    <location>
        <begin position="12"/>
        <end position="25"/>
    </location>
</feature>
<gene>
    <name evidence="2" type="ORF">G0U57_004394</name>
</gene>
<protein>
    <submittedName>
        <fullName evidence="2">Uncharacterized protein</fullName>
    </submittedName>
</protein>